<evidence type="ECO:0000256" key="5">
    <source>
        <dbReference type="PIRSR" id="PIRSR005902-1"/>
    </source>
</evidence>
<accession>A0A177EEX9</accession>
<evidence type="ECO:0000256" key="1">
    <source>
        <dbReference type="ARBA" id="ARBA00009275"/>
    </source>
</evidence>
<dbReference type="InterPro" id="IPR032466">
    <property type="entry name" value="Metal_Hydrolase"/>
</dbReference>
<evidence type="ECO:0000256" key="2">
    <source>
        <dbReference type="ARBA" id="ARBA00022722"/>
    </source>
</evidence>
<sequence length="319" mass="36038">MPYDIAVNITDAQYSGEYYQKKKHPLDIPSVMTRAKAAGVHMLFLGLSLQSSIESIYLSNVFKEHASIGVHPGSTLQCTDGDVEQIADILQKKSISKYRSLIREEIRELSEGATLEDREAGLYAAAPIAIGEVGLDYFREYSTKSQQKKVFRQMMDLSLGSSLPYIFHYRECERDFLEITSDYSVSGVVHSFTGMPEEMHALIRKNYYIGINGASIRENELTSVIEELPLEKLLVETDSPYCAIKKTSQYYPYTKEYLPQTKSWTPATGVKGRNEPANLFQVLDVISEIKNIPKNELINITNKNWSSLFGRPPHSPSNN</sequence>
<dbReference type="InterPro" id="IPR001130">
    <property type="entry name" value="TatD-like"/>
</dbReference>
<feature type="binding site" evidence="5">
    <location>
        <position position="132"/>
    </location>
    <ligand>
        <name>a divalent metal cation</name>
        <dbReference type="ChEBI" id="CHEBI:60240"/>
        <label>1</label>
    </ligand>
</feature>
<dbReference type="Gene3D" id="3.20.20.140">
    <property type="entry name" value="Metal-dependent hydrolases"/>
    <property type="match status" value="1"/>
</dbReference>
<comment type="similarity">
    <text evidence="1">Belongs to the metallo-dependent hydrolases superfamily. TatD-type hydrolase family.</text>
</comment>
<dbReference type="OrthoDB" id="6079689at2759"/>
<dbReference type="InterPro" id="IPR050891">
    <property type="entry name" value="TatD-type_Hydrolase"/>
</dbReference>
<evidence type="ECO:0000256" key="4">
    <source>
        <dbReference type="ARBA" id="ARBA00022801"/>
    </source>
</evidence>
<dbReference type="AlphaFoldDB" id="A0A177EEX9"/>
<dbReference type="GO" id="GO:0046872">
    <property type="term" value="F:metal ion binding"/>
    <property type="evidence" value="ECO:0007669"/>
    <property type="project" value="UniProtKB-KW"/>
</dbReference>
<keyword evidence="4" id="KW-0378">Hydrolase</keyword>
<keyword evidence="7" id="KW-1185">Reference proteome</keyword>
<evidence type="ECO:0000313" key="6">
    <source>
        <dbReference type="EMBL" id="OAG29960.1"/>
    </source>
</evidence>
<dbReference type="PROSITE" id="PS01091">
    <property type="entry name" value="TATD_3"/>
    <property type="match status" value="1"/>
</dbReference>
<dbReference type="PIRSF" id="PIRSF005902">
    <property type="entry name" value="DNase_TatD"/>
    <property type="match status" value="1"/>
</dbReference>
<dbReference type="EMBL" id="LTDL01000038">
    <property type="protein sequence ID" value="OAG29960.1"/>
    <property type="molecule type" value="Genomic_DNA"/>
</dbReference>
<keyword evidence="2" id="KW-0540">Nuclease</keyword>
<feature type="binding site" evidence="5">
    <location>
        <position position="190"/>
    </location>
    <ligand>
        <name>a divalent metal cation</name>
        <dbReference type="ChEBI" id="CHEBI:60240"/>
        <label>2</label>
    </ligand>
</feature>
<dbReference type="CDD" id="cd01310">
    <property type="entry name" value="TatD_DNAse"/>
    <property type="match status" value="1"/>
</dbReference>
<dbReference type="RefSeq" id="XP_067544512.1">
    <property type="nucleotide sequence ID" value="XM_067688925.1"/>
</dbReference>
<dbReference type="GO" id="GO:0005829">
    <property type="term" value="C:cytosol"/>
    <property type="evidence" value="ECO:0007669"/>
    <property type="project" value="TreeGrafter"/>
</dbReference>
<evidence type="ECO:0000256" key="3">
    <source>
        <dbReference type="ARBA" id="ARBA00022723"/>
    </source>
</evidence>
<dbReference type="PANTHER" id="PTHR10060">
    <property type="entry name" value="TATD FAMILY DEOXYRIBONUCLEASE"/>
    <property type="match status" value="1"/>
</dbReference>
<keyword evidence="3 5" id="KW-0479">Metal-binding</keyword>
<dbReference type="PANTHER" id="PTHR10060:SF15">
    <property type="entry name" value="DEOXYRIBONUCLEASE TATDN1"/>
    <property type="match status" value="1"/>
</dbReference>
<feature type="binding site" evidence="5">
    <location>
        <position position="168"/>
    </location>
    <ligand>
        <name>a divalent metal cation</name>
        <dbReference type="ChEBI" id="CHEBI:60240"/>
        <label>2</label>
    </ligand>
</feature>
<proteinExistence type="inferred from homology"/>
<dbReference type="GeneID" id="93647857"/>
<dbReference type="VEuPathDB" id="MicrosporidiaDB:NEDG_01507"/>
<comment type="caution">
    <text evidence="6">The sequence shown here is derived from an EMBL/GenBank/DDBJ whole genome shotgun (WGS) entry which is preliminary data.</text>
</comment>
<evidence type="ECO:0000313" key="7">
    <source>
        <dbReference type="Proteomes" id="UP000185944"/>
    </source>
</evidence>
<name>A0A177EEX9_9MICR</name>
<dbReference type="GO" id="GO:0008296">
    <property type="term" value="F:3'-5'-DNA exonuclease activity"/>
    <property type="evidence" value="ECO:0007669"/>
    <property type="project" value="TreeGrafter"/>
</dbReference>
<reference evidence="6 7" key="1">
    <citation type="submission" date="2016-02" db="EMBL/GenBank/DDBJ databases">
        <title>Discovery of a natural microsporidian pathogen with a broad tissue tropism in Caenorhabditis elegans.</title>
        <authorList>
            <person name="Luallen R.J."/>
            <person name="Reinke A.W."/>
            <person name="Tong L."/>
            <person name="Botts M.R."/>
            <person name="Felix M.-A."/>
            <person name="Troemel E.R."/>
        </authorList>
    </citation>
    <scope>NUCLEOTIDE SEQUENCE [LARGE SCALE GENOMIC DNA]</scope>
    <source>
        <strain evidence="6 7">JUm2807</strain>
    </source>
</reference>
<dbReference type="Pfam" id="PF01026">
    <property type="entry name" value="TatD_DNase"/>
    <property type="match status" value="1"/>
</dbReference>
<organism evidence="6 7">
    <name type="scientific">Nematocida displodere</name>
    <dbReference type="NCBI Taxonomy" id="1805483"/>
    <lineage>
        <taxon>Eukaryota</taxon>
        <taxon>Fungi</taxon>
        <taxon>Fungi incertae sedis</taxon>
        <taxon>Microsporidia</taxon>
        <taxon>Nematocida</taxon>
    </lineage>
</organism>
<feature type="binding site" evidence="5">
    <location>
        <position position="238"/>
    </location>
    <ligand>
        <name>a divalent metal cation</name>
        <dbReference type="ChEBI" id="CHEBI:60240"/>
        <label>1</label>
    </ligand>
</feature>
<dbReference type="STRING" id="1805483.A0A177EEX9"/>
<protein>
    <submittedName>
        <fullName evidence="6">TatD DNase family protein</fullName>
    </submittedName>
</protein>
<dbReference type="SUPFAM" id="SSF51556">
    <property type="entry name" value="Metallo-dependent hydrolases"/>
    <property type="match status" value="1"/>
</dbReference>
<dbReference type="InterPro" id="IPR018228">
    <property type="entry name" value="DNase_TatD-rel_CS"/>
</dbReference>
<gene>
    <name evidence="6" type="ORF">NEDG_01507</name>
</gene>
<dbReference type="Proteomes" id="UP000185944">
    <property type="component" value="Unassembled WGS sequence"/>
</dbReference>